<evidence type="ECO:0000256" key="6">
    <source>
        <dbReference type="ARBA" id="ARBA00023082"/>
    </source>
</evidence>
<dbReference type="PRINTS" id="PR00045">
    <property type="entry name" value="SIGMA54FCT"/>
</dbReference>
<evidence type="ECO:0000256" key="4">
    <source>
        <dbReference type="ARBA" id="ARBA00022695"/>
    </source>
</evidence>
<dbReference type="Pfam" id="PF04552">
    <property type="entry name" value="Sigma54_DBD"/>
    <property type="match status" value="1"/>
</dbReference>
<dbReference type="Pfam" id="PF04963">
    <property type="entry name" value="Sigma54_CBD"/>
    <property type="match status" value="1"/>
</dbReference>
<evidence type="ECO:0000313" key="12">
    <source>
        <dbReference type="Proteomes" id="UP000269097"/>
    </source>
</evidence>
<dbReference type="AlphaFoldDB" id="A0A3G3JYV7"/>
<dbReference type="Pfam" id="PF00309">
    <property type="entry name" value="Sigma54_AID"/>
    <property type="match status" value="1"/>
</dbReference>
<evidence type="ECO:0000259" key="10">
    <source>
        <dbReference type="Pfam" id="PF04963"/>
    </source>
</evidence>
<dbReference type="PROSITE" id="PS00718">
    <property type="entry name" value="SIGMA54_2"/>
    <property type="match status" value="1"/>
</dbReference>
<keyword evidence="2" id="KW-0240">DNA-directed RNA polymerase</keyword>
<evidence type="ECO:0000256" key="8">
    <source>
        <dbReference type="ARBA" id="ARBA00023163"/>
    </source>
</evidence>
<keyword evidence="7" id="KW-0238">DNA-binding</keyword>
<keyword evidence="3" id="KW-0808">Transferase</keyword>
<dbReference type="GO" id="GO:0000428">
    <property type="term" value="C:DNA-directed RNA polymerase complex"/>
    <property type="evidence" value="ECO:0007669"/>
    <property type="project" value="UniProtKB-KW"/>
</dbReference>
<evidence type="ECO:0000256" key="1">
    <source>
        <dbReference type="ARBA" id="ARBA00008798"/>
    </source>
</evidence>
<dbReference type="InterPro" id="IPR007634">
    <property type="entry name" value="RNA_pol_sigma_54_DNA-bd"/>
</dbReference>
<dbReference type="Gene3D" id="1.10.10.1330">
    <property type="entry name" value="RNA polymerase sigma-54 factor, core-binding domain"/>
    <property type="match status" value="1"/>
</dbReference>
<comment type="similarity">
    <text evidence="1">Belongs to the sigma-54 factor family.</text>
</comment>
<dbReference type="InterPro" id="IPR007046">
    <property type="entry name" value="RNA_pol_sigma_54_core-bd"/>
</dbReference>
<feature type="domain" description="RNA polymerase sigma factor 54 core-binding" evidence="10">
    <location>
        <begin position="82"/>
        <end position="266"/>
    </location>
</feature>
<accession>A0A3G3JYV7</accession>
<dbReference type="InterPro" id="IPR000394">
    <property type="entry name" value="RNA_pol_sigma_54"/>
</dbReference>
<evidence type="ECO:0000259" key="9">
    <source>
        <dbReference type="Pfam" id="PF04552"/>
    </source>
</evidence>
<dbReference type="PANTHER" id="PTHR32248:SF4">
    <property type="entry name" value="RNA POLYMERASE SIGMA-54 FACTOR"/>
    <property type="match status" value="1"/>
</dbReference>
<dbReference type="InterPro" id="IPR038709">
    <property type="entry name" value="RpoN_core-bd_sf"/>
</dbReference>
<keyword evidence="6" id="KW-0731">Sigma factor</keyword>
<dbReference type="GO" id="GO:0001216">
    <property type="term" value="F:DNA-binding transcription activator activity"/>
    <property type="evidence" value="ECO:0007669"/>
    <property type="project" value="InterPro"/>
</dbReference>
<evidence type="ECO:0000256" key="5">
    <source>
        <dbReference type="ARBA" id="ARBA00023015"/>
    </source>
</evidence>
<dbReference type="Gene3D" id="1.10.10.60">
    <property type="entry name" value="Homeodomain-like"/>
    <property type="match status" value="1"/>
</dbReference>
<gene>
    <name evidence="11" type="primary">rpoN</name>
    <name evidence="11" type="ORF">EAV92_13090</name>
</gene>
<organism evidence="11 12">
    <name type="scientific">Cohnella candidum</name>
    <dbReference type="NCBI Taxonomy" id="2674991"/>
    <lineage>
        <taxon>Bacteria</taxon>
        <taxon>Bacillati</taxon>
        <taxon>Bacillota</taxon>
        <taxon>Bacilli</taxon>
        <taxon>Bacillales</taxon>
        <taxon>Paenibacillaceae</taxon>
        <taxon>Cohnella</taxon>
    </lineage>
</organism>
<keyword evidence="12" id="KW-1185">Reference proteome</keyword>
<proteinExistence type="inferred from homology"/>
<dbReference type="GO" id="GO:0006352">
    <property type="term" value="P:DNA-templated transcription initiation"/>
    <property type="evidence" value="ECO:0007669"/>
    <property type="project" value="InterPro"/>
</dbReference>
<dbReference type="KEGG" id="coh:EAV92_13090"/>
<dbReference type="GO" id="GO:0016987">
    <property type="term" value="F:sigma factor activity"/>
    <property type="evidence" value="ECO:0007669"/>
    <property type="project" value="UniProtKB-KW"/>
</dbReference>
<dbReference type="PANTHER" id="PTHR32248">
    <property type="entry name" value="RNA POLYMERASE SIGMA-54 FACTOR"/>
    <property type="match status" value="1"/>
</dbReference>
<feature type="domain" description="RNA polymerase sigma factor 54 DNA-binding" evidence="9">
    <location>
        <begin position="282"/>
        <end position="438"/>
    </location>
</feature>
<dbReference type="EMBL" id="CP033433">
    <property type="protein sequence ID" value="AYQ73425.1"/>
    <property type="molecule type" value="Genomic_DNA"/>
</dbReference>
<dbReference type="GO" id="GO:0016779">
    <property type="term" value="F:nucleotidyltransferase activity"/>
    <property type="evidence" value="ECO:0007669"/>
    <property type="project" value="UniProtKB-KW"/>
</dbReference>
<dbReference type="PIRSF" id="PIRSF000774">
    <property type="entry name" value="RpoN"/>
    <property type="match status" value="1"/>
</dbReference>
<evidence type="ECO:0000256" key="2">
    <source>
        <dbReference type="ARBA" id="ARBA00022478"/>
    </source>
</evidence>
<dbReference type="GO" id="GO:0003677">
    <property type="term" value="F:DNA binding"/>
    <property type="evidence" value="ECO:0007669"/>
    <property type="project" value="UniProtKB-KW"/>
</dbReference>
<evidence type="ECO:0000313" key="11">
    <source>
        <dbReference type="EMBL" id="AYQ73425.1"/>
    </source>
</evidence>
<name>A0A3G3JYV7_9BACL</name>
<protein>
    <submittedName>
        <fullName evidence="11">RNA polymerase sigma-54 factor</fullName>
    </submittedName>
</protein>
<dbReference type="NCBIfam" id="TIGR02395">
    <property type="entry name" value="rpoN_sigma"/>
    <property type="match status" value="1"/>
</dbReference>
<keyword evidence="5" id="KW-0805">Transcription regulation</keyword>
<keyword evidence="8" id="KW-0804">Transcription</keyword>
<dbReference type="PROSITE" id="PS50044">
    <property type="entry name" value="SIGMA54_3"/>
    <property type="match status" value="1"/>
</dbReference>
<evidence type="ECO:0000256" key="3">
    <source>
        <dbReference type="ARBA" id="ARBA00022679"/>
    </source>
</evidence>
<sequence length="441" mass="48545">MRAGFGLGYGMLQRQNGQMRLSPRMQQAVRILQLPSSELEEMIRDELERNPVLEVVDGSMGIGVGIGKGKPSDFDPLKNVAASPSPTLQQILEEQLNLTTGVPALLRRMVRYLIGNVDSNGYLAISLEQAAIDVKAKSALAEAALEVLQSFEPTGVGARNLAECLLLQANSRPDCPPLVFLLIRSHLQEIAELNPAEIARRLRLNPRELGDAIEIIRSFHPRPGASFDSAVTSYIVPDIRIELIGKEVAVSVLEGAAPRLYIREDYRSMAKEAEGAPETSAFLSPQLHSAAFLIRCVERRRQTLTRVAGAIAEEQAAFIRFGPARLKPLSRRQLADRLGLHESTVSRATAGKFALTPHGVFELGYFFPIGYGQGNDDTASAESVKEKIRHYVRGETAKKPLSDRQLAELLEREGIPVARRTVAKYREELGIPSSVKRKPVF</sequence>
<evidence type="ECO:0000256" key="7">
    <source>
        <dbReference type="ARBA" id="ARBA00023125"/>
    </source>
</evidence>
<dbReference type="RefSeq" id="WP_123041507.1">
    <property type="nucleotide sequence ID" value="NZ_CP033433.1"/>
</dbReference>
<reference evidence="11 12" key="1">
    <citation type="submission" date="2018-10" db="EMBL/GenBank/DDBJ databases">
        <title>Genome Sequence of Cohnella sp.</title>
        <authorList>
            <person name="Srinivasan S."/>
            <person name="Kim M.K."/>
        </authorList>
    </citation>
    <scope>NUCLEOTIDE SEQUENCE [LARGE SCALE GENOMIC DNA]</scope>
    <source>
        <strain evidence="11 12">18JY8-7</strain>
    </source>
</reference>
<dbReference type="Proteomes" id="UP000269097">
    <property type="component" value="Chromosome"/>
</dbReference>
<keyword evidence="4" id="KW-0548">Nucleotidyltransferase</keyword>